<dbReference type="PANTHER" id="PTHR43133">
    <property type="entry name" value="RNA POLYMERASE ECF-TYPE SIGMA FACTO"/>
    <property type="match status" value="1"/>
</dbReference>
<dbReference type="InterPro" id="IPR013249">
    <property type="entry name" value="RNA_pol_sigma70_r4_t2"/>
</dbReference>
<accession>A0A1V4SQC1</accession>
<protein>
    <submittedName>
        <fullName evidence="8">RNA polymerase factor sigma-70</fullName>
    </submittedName>
</protein>
<dbReference type="EMBL" id="MZGX01000002">
    <property type="protein sequence ID" value="OPX46044.1"/>
    <property type="molecule type" value="Genomic_DNA"/>
</dbReference>
<dbReference type="STRING" id="48256.CLHUN_05190"/>
<keyword evidence="2" id="KW-0805">Transcription regulation</keyword>
<dbReference type="GO" id="GO:0016987">
    <property type="term" value="F:sigma factor activity"/>
    <property type="evidence" value="ECO:0007669"/>
    <property type="project" value="UniProtKB-KW"/>
</dbReference>
<feature type="domain" description="RNA polymerase sigma-70 region 2" evidence="6">
    <location>
        <begin position="26"/>
        <end position="93"/>
    </location>
</feature>
<dbReference type="AlphaFoldDB" id="A0A1V4SQC1"/>
<evidence type="ECO:0000259" key="7">
    <source>
        <dbReference type="Pfam" id="PF08281"/>
    </source>
</evidence>
<evidence type="ECO:0000256" key="3">
    <source>
        <dbReference type="ARBA" id="ARBA00023082"/>
    </source>
</evidence>
<dbReference type="Proteomes" id="UP000191554">
    <property type="component" value="Unassembled WGS sequence"/>
</dbReference>
<keyword evidence="3" id="KW-0731">Sigma factor</keyword>
<dbReference type="GO" id="GO:0006352">
    <property type="term" value="P:DNA-templated transcription initiation"/>
    <property type="evidence" value="ECO:0007669"/>
    <property type="project" value="InterPro"/>
</dbReference>
<comment type="caution">
    <text evidence="8">The sequence shown here is derived from an EMBL/GenBank/DDBJ whole genome shotgun (WGS) entry which is preliminary data.</text>
</comment>
<dbReference type="GO" id="GO:0003677">
    <property type="term" value="F:DNA binding"/>
    <property type="evidence" value="ECO:0007669"/>
    <property type="project" value="UniProtKB-KW"/>
</dbReference>
<evidence type="ECO:0000256" key="2">
    <source>
        <dbReference type="ARBA" id="ARBA00023015"/>
    </source>
</evidence>
<feature type="domain" description="RNA polymerase sigma factor 70 region 4 type 2" evidence="7">
    <location>
        <begin position="133"/>
        <end position="183"/>
    </location>
</feature>
<dbReference type="InterPro" id="IPR013325">
    <property type="entry name" value="RNA_pol_sigma_r2"/>
</dbReference>
<dbReference type="PANTHER" id="PTHR43133:SF8">
    <property type="entry name" value="RNA POLYMERASE SIGMA FACTOR HI_1459-RELATED"/>
    <property type="match status" value="1"/>
</dbReference>
<evidence type="ECO:0000256" key="4">
    <source>
        <dbReference type="ARBA" id="ARBA00023125"/>
    </source>
</evidence>
<keyword evidence="4" id="KW-0238">DNA-binding</keyword>
<gene>
    <name evidence="8" type="ORF">CLHUN_05190</name>
</gene>
<dbReference type="InterPro" id="IPR039425">
    <property type="entry name" value="RNA_pol_sigma-70-like"/>
</dbReference>
<organism evidence="8 9">
    <name type="scientific">Ruminiclostridium hungatei</name>
    <name type="common">Clostridium hungatei</name>
    <dbReference type="NCBI Taxonomy" id="48256"/>
    <lineage>
        <taxon>Bacteria</taxon>
        <taxon>Bacillati</taxon>
        <taxon>Bacillota</taxon>
        <taxon>Clostridia</taxon>
        <taxon>Eubacteriales</taxon>
        <taxon>Oscillospiraceae</taxon>
        <taxon>Ruminiclostridium</taxon>
    </lineage>
</organism>
<comment type="similarity">
    <text evidence="1">Belongs to the sigma-70 factor family. ECF subfamily.</text>
</comment>
<evidence type="ECO:0000313" key="9">
    <source>
        <dbReference type="Proteomes" id="UP000191554"/>
    </source>
</evidence>
<dbReference type="InterPro" id="IPR036388">
    <property type="entry name" value="WH-like_DNA-bd_sf"/>
</dbReference>
<proteinExistence type="inferred from homology"/>
<dbReference type="Pfam" id="PF08281">
    <property type="entry name" value="Sigma70_r4_2"/>
    <property type="match status" value="1"/>
</dbReference>
<keyword evidence="9" id="KW-1185">Reference proteome</keyword>
<dbReference type="Gene3D" id="1.10.1740.10">
    <property type="match status" value="1"/>
</dbReference>
<reference evidence="8 9" key="1">
    <citation type="submission" date="2017-03" db="EMBL/GenBank/DDBJ databases">
        <title>Genome sequence of Clostridium hungatei DSM 14427.</title>
        <authorList>
            <person name="Poehlein A."/>
            <person name="Daniel R."/>
        </authorList>
    </citation>
    <scope>NUCLEOTIDE SEQUENCE [LARGE SCALE GENOMIC DNA]</scope>
    <source>
        <strain evidence="8 9">DSM 14427</strain>
    </source>
</reference>
<dbReference type="SUPFAM" id="SSF88659">
    <property type="entry name" value="Sigma3 and sigma4 domains of RNA polymerase sigma factors"/>
    <property type="match status" value="1"/>
</dbReference>
<dbReference type="InterPro" id="IPR007627">
    <property type="entry name" value="RNA_pol_sigma70_r2"/>
</dbReference>
<dbReference type="InterPro" id="IPR013324">
    <property type="entry name" value="RNA_pol_sigma_r3/r4-like"/>
</dbReference>
<dbReference type="InterPro" id="IPR014284">
    <property type="entry name" value="RNA_pol_sigma-70_dom"/>
</dbReference>
<keyword evidence="5" id="KW-0804">Transcription</keyword>
<dbReference type="NCBIfam" id="TIGR02937">
    <property type="entry name" value="sigma70-ECF"/>
    <property type="match status" value="1"/>
</dbReference>
<evidence type="ECO:0000256" key="5">
    <source>
        <dbReference type="ARBA" id="ARBA00023163"/>
    </source>
</evidence>
<dbReference type="SUPFAM" id="SSF88946">
    <property type="entry name" value="Sigma2 domain of RNA polymerase sigma factors"/>
    <property type="match status" value="1"/>
</dbReference>
<dbReference type="Gene3D" id="1.10.10.10">
    <property type="entry name" value="Winged helix-like DNA-binding domain superfamily/Winged helix DNA-binding domain"/>
    <property type="match status" value="1"/>
</dbReference>
<evidence type="ECO:0000256" key="1">
    <source>
        <dbReference type="ARBA" id="ARBA00010641"/>
    </source>
</evidence>
<evidence type="ECO:0000313" key="8">
    <source>
        <dbReference type="EMBL" id="OPX46044.1"/>
    </source>
</evidence>
<dbReference type="Pfam" id="PF04542">
    <property type="entry name" value="Sigma70_r2"/>
    <property type="match status" value="1"/>
</dbReference>
<name>A0A1V4SQC1_RUMHU</name>
<evidence type="ECO:0000259" key="6">
    <source>
        <dbReference type="Pfam" id="PF04542"/>
    </source>
</evidence>
<sequence length="199" mass="22383">MVFLLEEKILALLMKKPEAGLEKLMNTYAGLIYTIVCNKLSAICPKEDIEECVSSVFFEAFEKRAGIDLSKGTIKSFLATIAKRRAIDMFRKSMKEHTTVLPLHILGEITPEGAEGGTQPQGQCDRLDTRNLLISSIKALGEPDTEIFIRKYYFGQSTKVIAGLMNFKENTIDKRVSRGLRKLRTIVGADIDFQERMDS</sequence>